<dbReference type="PROSITE" id="PS00941">
    <property type="entry name" value="CARBOXYLESTERASE_B_2"/>
    <property type="match status" value="1"/>
</dbReference>
<sequence length="598" mass="64712">MRKGLVLAVIVVAAVSGYLFVGGDEPAPERIADPQSLRKLPAGEIVGYRDKFETHAWRGVPFAQPPVGELRWKAPRSLASWSGQRNALEVGPPCVQFWGGSAGVPGDEGELVGSEDCLTLSVWAPAMLPTELAAAQLPVMVWVHGGGNSVGTGNTYNGHHLAGSQQVIVVTVNYRLGVLGWFSHEALRNEDASAEDVSGNYGLLDIVAALKWVKSNIAAFGGDPDNVTVFGESAGGRNVYALIASPSASGLFHRAIVQSGSTLTVERSWAENTSDQSPRGAPNSSGNVIQALREAGVLSTVTESSLRALSIADLHSVFEAGGFGMYSIPSNIRDGKVLPLTSLQAAFASGSGYNRVPIMVGTNRDESKVFMAQDETLVTQRFGLFPTVKDQEHYDTLAALYSDQWKVLSVDEPARLLAANDGPNVYAYRFDWDETPSNWLVDMPSVLGAGHALELGFVFGDFEGGISLPFLYNEENLPGREQLSQTMMGYWGEFARSGDPGRGNGQSPQWEPWDAQHEVRMVFDTDADNGVRMVSESDSVSALKQRLTSSIASHDLRCKIYVELFLTGFQSREYWSQQEYTAAQCSEIDPYQRAFASP</sequence>
<dbReference type="PANTHER" id="PTHR11559">
    <property type="entry name" value="CARBOXYLESTERASE"/>
    <property type="match status" value="1"/>
</dbReference>
<dbReference type="InterPro" id="IPR002018">
    <property type="entry name" value="CarbesteraseB"/>
</dbReference>
<dbReference type="EMBL" id="JACHWY010000001">
    <property type="protein sequence ID" value="MBB3047362.1"/>
    <property type="molecule type" value="Genomic_DNA"/>
</dbReference>
<evidence type="ECO:0000256" key="1">
    <source>
        <dbReference type="ARBA" id="ARBA00005964"/>
    </source>
</evidence>
<proteinExistence type="inferred from homology"/>
<evidence type="ECO:0000259" key="5">
    <source>
        <dbReference type="Pfam" id="PF00135"/>
    </source>
</evidence>
<evidence type="ECO:0000313" key="7">
    <source>
        <dbReference type="Proteomes" id="UP000537130"/>
    </source>
</evidence>
<feature type="domain" description="Carboxylesterase type B" evidence="5">
    <location>
        <begin position="41"/>
        <end position="373"/>
    </location>
</feature>
<keyword evidence="7" id="KW-1185">Reference proteome</keyword>
<feature type="region of interest" description="Disordered" evidence="4">
    <location>
        <begin position="267"/>
        <end position="286"/>
    </location>
</feature>
<keyword evidence="2 3" id="KW-0378">Hydrolase</keyword>
<comment type="caution">
    <text evidence="6">The sequence shown here is derived from an EMBL/GenBank/DDBJ whole genome shotgun (WGS) entry which is preliminary data.</text>
</comment>
<dbReference type="InterPro" id="IPR029058">
    <property type="entry name" value="AB_hydrolase_fold"/>
</dbReference>
<dbReference type="GO" id="GO:0016787">
    <property type="term" value="F:hydrolase activity"/>
    <property type="evidence" value="ECO:0007669"/>
    <property type="project" value="UniProtKB-KW"/>
</dbReference>
<dbReference type="InterPro" id="IPR050309">
    <property type="entry name" value="Type-B_Carboxylest/Lipase"/>
</dbReference>
<dbReference type="Pfam" id="PF00135">
    <property type="entry name" value="COesterase"/>
    <property type="match status" value="2"/>
</dbReference>
<dbReference type="Gene3D" id="3.40.50.1820">
    <property type="entry name" value="alpha/beta hydrolase"/>
    <property type="match status" value="1"/>
</dbReference>
<gene>
    <name evidence="6" type="ORF">FHR99_001598</name>
</gene>
<dbReference type="EC" id="3.1.1.-" evidence="3"/>
<organism evidence="6 7">
    <name type="scientific">Litorivivens lipolytica</name>
    <dbReference type="NCBI Taxonomy" id="1524264"/>
    <lineage>
        <taxon>Bacteria</taxon>
        <taxon>Pseudomonadati</taxon>
        <taxon>Pseudomonadota</taxon>
        <taxon>Gammaproteobacteria</taxon>
        <taxon>Litorivivens</taxon>
    </lineage>
</organism>
<dbReference type="SUPFAM" id="SSF53474">
    <property type="entry name" value="alpha/beta-Hydrolases"/>
    <property type="match status" value="1"/>
</dbReference>
<feature type="domain" description="Carboxylesterase type B" evidence="5">
    <location>
        <begin position="390"/>
        <end position="526"/>
    </location>
</feature>
<dbReference type="AlphaFoldDB" id="A0A7W4W4P3"/>
<dbReference type="RefSeq" id="WP_183409991.1">
    <property type="nucleotide sequence ID" value="NZ_JACHWY010000001.1"/>
</dbReference>
<evidence type="ECO:0000256" key="2">
    <source>
        <dbReference type="ARBA" id="ARBA00022801"/>
    </source>
</evidence>
<comment type="similarity">
    <text evidence="1 3">Belongs to the type-B carboxylesterase/lipase family.</text>
</comment>
<evidence type="ECO:0000256" key="3">
    <source>
        <dbReference type="RuleBase" id="RU361235"/>
    </source>
</evidence>
<dbReference type="InterPro" id="IPR019819">
    <property type="entry name" value="Carboxylesterase_B_CS"/>
</dbReference>
<accession>A0A7W4W4P3</accession>
<name>A0A7W4W4P3_9GAMM</name>
<evidence type="ECO:0000256" key="4">
    <source>
        <dbReference type="SAM" id="MobiDB-lite"/>
    </source>
</evidence>
<evidence type="ECO:0000313" key="6">
    <source>
        <dbReference type="EMBL" id="MBB3047362.1"/>
    </source>
</evidence>
<dbReference type="InterPro" id="IPR019826">
    <property type="entry name" value="Carboxylesterase_B_AS"/>
</dbReference>
<dbReference type="PROSITE" id="PS00122">
    <property type="entry name" value="CARBOXYLESTERASE_B_1"/>
    <property type="match status" value="1"/>
</dbReference>
<dbReference type="Proteomes" id="UP000537130">
    <property type="component" value="Unassembled WGS sequence"/>
</dbReference>
<protein>
    <recommendedName>
        <fullName evidence="3">Carboxylic ester hydrolase</fullName>
        <ecNumber evidence="3">3.1.1.-</ecNumber>
    </recommendedName>
</protein>
<reference evidence="6 7" key="1">
    <citation type="submission" date="2020-08" db="EMBL/GenBank/DDBJ databases">
        <title>Genomic Encyclopedia of Type Strains, Phase III (KMG-III): the genomes of soil and plant-associated and newly described type strains.</title>
        <authorList>
            <person name="Whitman W."/>
        </authorList>
    </citation>
    <scope>NUCLEOTIDE SEQUENCE [LARGE SCALE GENOMIC DNA]</scope>
    <source>
        <strain evidence="6 7">CECT 8654</strain>
    </source>
</reference>